<gene>
    <name evidence="2" type="ORF">EV698_0467</name>
</gene>
<dbReference type="InterPro" id="IPR029032">
    <property type="entry name" value="AhpD-like"/>
</dbReference>
<protein>
    <submittedName>
        <fullName evidence="2">AhpD family alkylhydroperoxidase</fullName>
    </submittedName>
</protein>
<name>A0A4Q8CZ00_9GAMM</name>
<evidence type="ECO:0000259" key="1">
    <source>
        <dbReference type="Pfam" id="PF02627"/>
    </source>
</evidence>
<feature type="domain" description="Carboxymuconolactone decarboxylase-like" evidence="1">
    <location>
        <begin position="24"/>
        <end position="106"/>
    </location>
</feature>
<dbReference type="Proteomes" id="UP000292298">
    <property type="component" value="Unassembled WGS sequence"/>
</dbReference>
<dbReference type="PANTHER" id="PTHR33930">
    <property type="entry name" value="ALKYL HYDROPEROXIDE REDUCTASE AHPD"/>
    <property type="match status" value="1"/>
</dbReference>
<organism evidence="2 3">
    <name type="scientific">Spiribacter vilamensis</name>
    <dbReference type="NCBI Taxonomy" id="531306"/>
    <lineage>
        <taxon>Bacteria</taxon>
        <taxon>Pseudomonadati</taxon>
        <taxon>Pseudomonadota</taxon>
        <taxon>Gammaproteobacteria</taxon>
        <taxon>Chromatiales</taxon>
        <taxon>Ectothiorhodospiraceae</taxon>
        <taxon>Spiribacter</taxon>
    </lineage>
</organism>
<dbReference type="EMBL" id="SHLI01000001">
    <property type="protein sequence ID" value="RZU98223.1"/>
    <property type="molecule type" value="Genomic_DNA"/>
</dbReference>
<dbReference type="NCBIfam" id="TIGR00778">
    <property type="entry name" value="ahpD_dom"/>
    <property type="match status" value="1"/>
</dbReference>
<dbReference type="AlphaFoldDB" id="A0A4Q8CZ00"/>
<dbReference type="InterPro" id="IPR004675">
    <property type="entry name" value="AhpD_core"/>
</dbReference>
<dbReference type="OrthoDB" id="1683318at2"/>
<dbReference type="Pfam" id="PF02627">
    <property type="entry name" value="CMD"/>
    <property type="match status" value="1"/>
</dbReference>
<dbReference type="Gene3D" id="1.20.1290.10">
    <property type="entry name" value="AhpD-like"/>
    <property type="match status" value="1"/>
</dbReference>
<dbReference type="PANTHER" id="PTHR33930:SF2">
    <property type="entry name" value="BLR3452 PROTEIN"/>
    <property type="match status" value="1"/>
</dbReference>
<dbReference type="RefSeq" id="WP_130503972.1">
    <property type="nucleotide sequence ID" value="NZ_SHLI01000001.1"/>
</dbReference>
<keyword evidence="3" id="KW-1185">Reference proteome</keyword>
<accession>A0A4Q8CZ00</accession>
<comment type="caution">
    <text evidence="2">The sequence shown here is derived from an EMBL/GenBank/DDBJ whole genome shotgun (WGS) entry which is preliminary data.</text>
</comment>
<proteinExistence type="predicted"/>
<evidence type="ECO:0000313" key="2">
    <source>
        <dbReference type="EMBL" id="RZU98223.1"/>
    </source>
</evidence>
<dbReference type="SUPFAM" id="SSF69118">
    <property type="entry name" value="AhpD-like"/>
    <property type="match status" value="1"/>
</dbReference>
<dbReference type="GO" id="GO:0051920">
    <property type="term" value="F:peroxiredoxin activity"/>
    <property type="evidence" value="ECO:0007669"/>
    <property type="project" value="InterPro"/>
</dbReference>
<keyword evidence="2" id="KW-0560">Oxidoreductase</keyword>
<reference evidence="2 3" key="1">
    <citation type="submission" date="2019-02" db="EMBL/GenBank/DDBJ databases">
        <title>Genomic Encyclopedia of Type Strains, Phase IV (KMG-IV): sequencing the most valuable type-strain genomes for metagenomic binning, comparative biology and taxonomic classification.</title>
        <authorList>
            <person name="Goeker M."/>
        </authorList>
    </citation>
    <scope>NUCLEOTIDE SEQUENCE [LARGE SCALE GENOMIC DNA]</scope>
    <source>
        <strain evidence="2 3">DSM 21056</strain>
    </source>
</reference>
<evidence type="ECO:0000313" key="3">
    <source>
        <dbReference type="Proteomes" id="UP000292298"/>
    </source>
</evidence>
<keyword evidence="2" id="KW-0575">Peroxidase</keyword>
<sequence length="115" mass="12202">MYKDWSKTTDELTALMQQFGKGHPEVAKGFSQLAKAAEKDGAMSAKDKELMALAIGVSIRCEGCIAFHAKAAAGYRATRAEVLETIGVCLYMGGGPAFVYGAQALEAFDAFAEEA</sequence>
<dbReference type="InterPro" id="IPR003779">
    <property type="entry name" value="CMD-like"/>
</dbReference>